<evidence type="ECO:0000313" key="1">
    <source>
        <dbReference type="EMBL" id="GAA5115667.1"/>
    </source>
</evidence>
<accession>A0ABP9NDU7</accession>
<evidence type="ECO:0008006" key="3">
    <source>
        <dbReference type="Google" id="ProtNLM"/>
    </source>
</evidence>
<protein>
    <recommendedName>
        <fullName evidence="3">IacB</fullName>
    </recommendedName>
</protein>
<gene>
    <name evidence="1" type="ORF">GCM10023320_14860</name>
</gene>
<proteinExistence type="predicted"/>
<comment type="caution">
    <text evidence="1">The sequence shown here is derived from an EMBL/GenBank/DDBJ whole genome shotgun (WGS) entry which is preliminary data.</text>
</comment>
<name>A0ABP9NDU7_9PSEU</name>
<organism evidence="1 2">
    <name type="scientific">Pseudonocardia adelaidensis</name>
    <dbReference type="NCBI Taxonomy" id="648754"/>
    <lineage>
        <taxon>Bacteria</taxon>
        <taxon>Bacillati</taxon>
        <taxon>Actinomycetota</taxon>
        <taxon>Actinomycetes</taxon>
        <taxon>Pseudonocardiales</taxon>
        <taxon>Pseudonocardiaceae</taxon>
        <taxon>Pseudonocardia</taxon>
    </lineage>
</organism>
<dbReference type="EMBL" id="BAABJO010000004">
    <property type="protein sequence ID" value="GAA5115667.1"/>
    <property type="molecule type" value="Genomic_DNA"/>
</dbReference>
<keyword evidence="2" id="KW-1185">Reference proteome</keyword>
<reference evidence="2" key="1">
    <citation type="journal article" date="2019" name="Int. J. Syst. Evol. Microbiol.">
        <title>The Global Catalogue of Microorganisms (GCM) 10K type strain sequencing project: providing services to taxonomists for standard genome sequencing and annotation.</title>
        <authorList>
            <consortium name="The Broad Institute Genomics Platform"/>
            <consortium name="The Broad Institute Genome Sequencing Center for Infectious Disease"/>
            <person name="Wu L."/>
            <person name="Ma J."/>
        </authorList>
    </citation>
    <scope>NUCLEOTIDE SEQUENCE [LARGE SCALE GENOMIC DNA]</scope>
    <source>
        <strain evidence="2">JCM 18302</strain>
    </source>
</reference>
<dbReference type="Proteomes" id="UP001500804">
    <property type="component" value="Unassembled WGS sequence"/>
</dbReference>
<dbReference type="RefSeq" id="WP_345604066.1">
    <property type="nucleotide sequence ID" value="NZ_BAABJO010000004.1"/>
</dbReference>
<sequence length="121" mass="13643">MTDDRSPEYLRTLFCIGVRDTFFAAGPDERKAVFDESRRAFDDLGGRFGVRVLGTMDDDESMVGPSTGFPWTCYILADVPDYATVGRVCGIIRDHPVGDHQLWHYFTVQARVGRQLFFGNA</sequence>
<evidence type="ECO:0000313" key="2">
    <source>
        <dbReference type="Proteomes" id="UP001500804"/>
    </source>
</evidence>